<evidence type="ECO:0000313" key="2">
    <source>
        <dbReference type="Proteomes" id="UP000830835"/>
    </source>
</evidence>
<name>A0ABT0C6F2_THEVL</name>
<organism evidence="1 2">
    <name type="scientific">Thermostichus vulcanus str. 'Rupite'</name>
    <dbReference type="NCBI Taxonomy" id="2813851"/>
    <lineage>
        <taxon>Bacteria</taxon>
        <taxon>Bacillati</taxon>
        <taxon>Cyanobacteriota</taxon>
        <taxon>Cyanophyceae</taxon>
        <taxon>Thermostichales</taxon>
        <taxon>Thermostichaceae</taxon>
        <taxon>Thermostichus</taxon>
    </lineage>
</organism>
<dbReference type="Proteomes" id="UP000830835">
    <property type="component" value="Unassembled WGS sequence"/>
</dbReference>
<evidence type="ECO:0000313" key="1">
    <source>
        <dbReference type="EMBL" id="MCJ2541372.1"/>
    </source>
</evidence>
<dbReference type="EMBL" id="JAFIRA010000001">
    <property type="protein sequence ID" value="MCJ2541372.1"/>
    <property type="molecule type" value="Genomic_DNA"/>
</dbReference>
<reference evidence="1" key="1">
    <citation type="submission" date="2021-02" db="EMBL/GenBank/DDBJ databases">
        <title>The CRISPR/cas machinery reduction and long-range gene transfer in the hot spring cyanobacterium Synechococcus.</title>
        <authorList>
            <person name="Dvorak P."/>
            <person name="Jahodarova E."/>
            <person name="Hasler P."/>
            <person name="Poulickova A."/>
        </authorList>
    </citation>
    <scope>NUCLEOTIDE SEQUENCE</scope>
    <source>
        <strain evidence="1">Rupite</strain>
    </source>
</reference>
<protein>
    <submittedName>
        <fullName evidence="1">Uncharacterized protein</fullName>
    </submittedName>
</protein>
<comment type="caution">
    <text evidence="1">The sequence shown here is derived from an EMBL/GenBank/DDBJ whole genome shotgun (WGS) entry which is preliminary data.</text>
</comment>
<keyword evidence="2" id="KW-1185">Reference proteome</keyword>
<proteinExistence type="predicted"/>
<accession>A0ABT0C6F2</accession>
<gene>
    <name evidence="1" type="ORF">JX360_00375</name>
</gene>
<sequence length="56" mass="6397">MTILVWQLALTRFFIDQNRHIIYLEFLASNAEIIPAGNHSKTIGYGSIQDPYDGLM</sequence>